<protein>
    <submittedName>
        <fullName evidence="1">Uncharacterized protein</fullName>
    </submittedName>
</protein>
<dbReference type="AlphaFoldDB" id="A0A0A9N692"/>
<proteinExistence type="predicted"/>
<name>A0A0A9N692_ARUDO</name>
<organism evidence="1">
    <name type="scientific">Arundo donax</name>
    <name type="common">Giant reed</name>
    <name type="synonym">Donax arundinaceus</name>
    <dbReference type="NCBI Taxonomy" id="35708"/>
    <lineage>
        <taxon>Eukaryota</taxon>
        <taxon>Viridiplantae</taxon>
        <taxon>Streptophyta</taxon>
        <taxon>Embryophyta</taxon>
        <taxon>Tracheophyta</taxon>
        <taxon>Spermatophyta</taxon>
        <taxon>Magnoliopsida</taxon>
        <taxon>Liliopsida</taxon>
        <taxon>Poales</taxon>
        <taxon>Poaceae</taxon>
        <taxon>PACMAD clade</taxon>
        <taxon>Arundinoideae</taxon>
        <taxon>Arundineae</taxon>
        <taxon>Arundo</taxon>
    </lineage>
</organism>
<accession>A0A0A9N692</accession>
<dbReference type="EMBL" id="GBRH01176778">
    <property type="protein sequence ID" value="JAE21118.1"/>
    <property type="molecule type" value="Transcribed_RNA"/>
</dbReference>
<evidence type="ECO:0000313" key="1">
    <source>
        <dbReference type="EMBL" id="JAE21118.1"/>
    </source>
</evidence>
<reference evidence="1" key="1">
    <citation type="submission" date="2014-09" db="EMBL/GenBank/DDBJ databases">
        <authorList>
            <person name="Magalhaes I.L.F."/>
            <person name="Oliveira U."/>
            <person name="Santos F.R."/>
            <person name="Vidigal T.H.D.A."/>
            <person name="Brescovit A.D."/>
            <person name="Santos A.J."/>
        </authorList>
    </citation>
    <scope>NUCLEOTIDE SEQUENCE</scope>
    <source>
        <tissue evidence="1">Shoot tissue taken approximately 20 cm above the soil surface</tissue>
    </source>
</reference>
<reference evidence="1" key="2">
    <citation type="journal article" date="2015" name="Data Brief">
        <title>Shoot transcriptome of the giant reed, Arundo donax.</title>
        <authorList>
            <person name="Barrero R.A."/>
            <person name="Guerrero F.D."/>
            <person name="Moolhuijzen P."/>
            <person name="Goolsby J.A."/>
            <person name="Tidwell J."/>
            <person name="Bellgard S.E."/>
            <person name="Bellgard M.I."/>
        </authorList>
    </citation>
    <scope>NUCLEOTIDE SEQUENCE</scope>
    <source>
        <tissue evidence="1">Shoot tissue taken approximately 20 cm above the soil surface</tissue>
    </source>
</reference>
<sequence>MDISSSPILLSSLTQNLEYHCNQNCSCRLVLYSSHTNLLFFLHNMSYLI</sequence>